<comment type="caution">
    <text evidence="3">The sequence shown here is derived from an EMBL/GenBank/DDBJ whole genome shotgun (WGS) entry which is preliminary data.</text>
</comment>
<dbReference type="PANTHER" id="PTHR47074:SF11">
    <property type="entry name" value="REVERSE TRANSCRIPTASE-LIKE PROTEIN"/>
    <property type="match status" value="1"/>
</dbReference>
<feature type="domain" description="RNase H type-1" evidence="2">
    <location>
        <begin position="281"/>
        <end position="394"/>
    </location>
</feature>
<reference evidence="3 4" key="1">
    <citation type="submission" date="2021-05" db="EMBL/GenBank/DDBJ databases">
        <title>Genome Assembly of Synthetic Allotetraploid Brassica napus Reveals Homoeologous Exchanges between Subgenomes.</title>
        <authorList>
            <person name="Davis J.T."/>
        </authorList>
    </citation>
    <scope>NUCLEOTIDE SEQUENCE [LARGE SCALE GENOMIC DNA]</scope>
    <source>
        <strain evidence="4">cv. Da-Ae</strain>
        <tissue evidence="3">Seedling</tissue>
    </source>
</reference>
<dbReference type="PANTHER" id="PTHR47074">
    <property type="entry name" value="BNAC02G40300D PROTEIN"/>
    <property type="match status" value="1"/>
</dbReference>
<dbReference type="CDD" id="cd06222">
    <property type="entry name" value="RNase_H_like"/>
    <property type="match status" value="1"/>
</dbReference>
<dbReference type="InterPro" id="IPR044730">
    <property type="entry name" value="RNase_H-like_dom_plant"/>
</dbReference>
<keyword evidence="4" id="KW-1185">Reference proteome</keyword>
<evidence type="ECO:0000313" key="3">
    <source>
        <dbReference type="EMBL" id="KAH0902096.1"/>
    </source>
</evidence>
<protein>
    <recommendedName>
        <fullName evidence="2">RNase H type-1 domain-containing protein</fullName>
    </recommendedName>
</protein>
<evidence type="ECO:0000259" key="2">
    <source>
        <dbReference type="Pfam" id="PF13456"/>
    </source>
</evidence>
<gene>
    <name evidence="3" type="ORF">HID58_041599</name>
</gene>
<feature type="region of interest" description="Disordered" evidence="1">
    <location>
        <begin position="167"/>
        <end position="197"/>
    </location>
</feature>
<proteinExistence type="predicted"/>
<dbReference type="EMBL" id="JAGKQM010000011">
    <property type="protein sequence ID" value="KAH0902096.1"/>
    <property type="molecule type" value="Genomic_DNA"/>
</dbReference>
<name>A0ABQ8BBB7_BRANA</name>
<evidence type="ECO:0000313" key="4">
    <source>
        <dbReference type="Proteomes" id="UP000824890"/>
    </source>
</evidence>
<dbReference type="InterPro" id="IPR002156">
    <property type="entry name" value="RNaseH_domain"/>
</dbReference>
<evidence type="ECO:0000256" key="1">
    <source>
        <dbReference type="SAM" id="MobiDB-lite"/>
    </source>
</evidence>
<sequence>MIYSSQLIDYCVIKGLVDSTFSSLSVQGPPPLLPALLSTIGVSAHGSEFGPPGFPVMFPEISEQDRRSAMVYRNARIQRVRQAITYAARAPPVILTKITPDLDKGKGHVFDYPDISSLLQWHATKKLKITSSARLTLLENESETESSTASLPALLPPFDITTGFQLGISSKDPTAGDGKGDKKARRRPPSGKRKTQGRLALRKWFVEVGTAAVVITHPSWIDCQGAEKSYRGGKDLHSSILKLVFSVNNDTCVPGHDIAQPLPLSDHWVRPPMGFLKCNISSAWDHLSGLSGAGWLLRDHQGTPLNHSRRAFSESTSRREADLKSLLWAVESMVNMRLKNVILEASSIELRESLLEPHQYPELKSLIERILLLFFRLDSWSLIHVHGSRNRVSTAIDVSIIANFRTQSYVATGGPSWLSHTILSEAQAV</sequence>
<dbReference type="InterPro" id="IPR052929">
    <property type="entry name" value="RNase_H-like_EbsB-rel"/>
</dbReference>
<feature type="compositionally biased region" description="Basic residues" evidence="1">
    <location>
        <begin position="182"/>
        <end position="196"/>
    </location>
</feature>
<dbReference type="Pfam" id="PF13456">
    <property type="entry name" value="RVT_3"/>
    <property type="match status" value="1"/>
</dbReference>
<organism evidence="3 4">
    <name type="scientific">Brassica napus</name>
    <name type="common">Rape</name>
    <dbReference type="NCBI Taxonomy" id="3708"/>
    <lineage>
        <taxon>Eukaryota</taxon>
        <taxon>Viridiplantae</taxon>
        <taxon>Streptophyta</taxon>
        <taxon>Embryophyta</taxon>
        <taxon>Tracheophyta</taxon>
        <taxon>Spermatophyta</taxon>
        <taxon>Magnoliopsida</taxon>
        <taxon>eudicotyledons</taxon>
        <taxon>Gunneridae</taxon>
        <taxon>Pentapetalae</taxon>
        <taxon>rosids</taxon>
        <taxon>malvids</taxon>
        <taxon>Brassicales</taxon>
        <taxon>Brassicaceae</taxon>
        <taxon>Brassiceae</taxon>
        <taxon>Brassica</taxon>
    </lineage>
</organism>
<accession>A0ABQ8BBB7</accession>
<dbReference type="Proteomes" id="UP000824890">
    <property type="component" value="Unassembled WGS sequence"/>
</dbReference>